<organism evidence="2 3">
    <name type="scientific">Bradymonas sediminis</name>
    <dbReference type="NCBI Taxonomy" id="1548548"/>
    <lineage>
        <taxon>Bacteria</taxon>
        <taxon>Deltaproteobacteria</taxon>
        <taxon>Bradymonadales</taxon>
        <taxon>Bradymonadaceae</taxon>
        <taxon>Bradymonas</taxon>
    </lineage>
</organism>
<name>A0A2Z4FMR6_9DELT</name>
<dbReference type="Gene3D" id="2.40.30.100">
    <property type="entry name" value="AF2212/PG0164-like"/>
    <property type="match status" value="1"/>
</dbReference>
<dbReference type="Proteomes" id="UP000249799">
    <property type="component" value="Chromosome"/>
</dbReference>
<dbReference type="InterPro" id="IPR037079">
    <property type="entry name" value="AF2212/PG0164-like_sf"/>
</dbReference>
<dbReference type="RefSeq" id="WP_111335213.1">
    <property type="nucleotide sequence ID" value="NZ_CP030032.1"/>
</dbReference>
<protein>
    <submittedName>
        <fullName evidence="2">Uncharacterized protein</fullName>
    </submittedName>
</protein>
<keyword evidence="3" id="KW-1185">Reference proteome</keyword>
<dbReference type="SUPFAM" id="SSF141694">
    <property type="entry name" value="AF2212/PG0164-like"/>
    <property type="match status" value="1"/>
</dbReference>
<dbReference type="KEGG" id="bsed:DN745_12190"/>
<evidence type="ECO:0000313" key="2">
    <source>
        <dbReference type="EMBL" id="AWV90056.1"/>
    </source>
</evidence>
<dbReference type="OrthoDB" id="9800461at2"/>
<gene>
    <name evidence="2" type="ORF">DN745_12190</name>
</gene>
<dbReference type="Pfam" id="PF08922">
    <property type="entry name" value="DUF1905"/>
    <property type="match status" value="1"/>
</dbReference>
<accession>A0A2Z4FMR6</accession>
<dbReference type="InterPro" id="IPR015018">
    <property type="entry name" value="DUF1905"/>
</dbReference>
<dbReference type="EMBL" id="CP030032">
    <property type="protein sequence ID" value="AWV90056.1"/>
    <property type="molecule type" value="Genomic_DNA"/>
</dbReference>
<sequence>MSEQTKSSHFEATLLRPAKPGKGEAWTFLVLPKSASEPLPRRGRTTVEGSLNGQPFQATLEPDGQLSHWLKVPEALRKASGAQVGDAVTVALRPLDEEPDPEVPADLQEALDASPEARATWEATTNLARLDWIHWIESPKTAKTRQKRVDSGCEMLAEGKKRVCCFDSSGHYSKSLSAPKAAE</sequence>
<reference evidence="2 3" key="1">
    <citation type="submission" date="2018-06" db="EMBL/GenBank/DDBJ databases">
        <title>Lujinxingia sediminis gen. nov. sp. nov., a new facultative anaerobic member of the class Deltaproteobacteria, and proposal of Lujinxingaceae fam. nov.</title>
        <authorList>
            <person name="Guo L.-Y."/>
            <person name="Li C.-M."/>
            <person name="Wang S."/>
            <person name="Du Z.-J."/>
        </authorList>
    </citation>
    <scope>NUCLEOTIDE SEQUENCE [LARGE SCALE GENOMIC DNA]</scope>
    <source>
        <strain evidence="2 3">FA350</strain>
    </source>
</reference>
<proteinExistence type="predicted"/>
<dbReference type="AlphaFoldDB" id="A0A2Z4FMR6"/>
<evidence type="ECO:0000313" key="3">
    <source>
        <dbReference type="Proteomes" id="UP000249799"/>
    </source>
</evidence>
<evidence type="ECO:0000256" key="1">
    <source>
        <dbReference type="SAM" id="MobiDB-lite"/>
    </source>
</evidence>
<feature type="region of interest" description="Disordered" evidence="1">
    <location>
        <begin position="34"/>
        <end position="56"/>
    </location>
</feature>
<dbReference type="Pfam" id="PF13376">
    <property type="entry name" value="OmdA"/>
    <property type="match status" value="1"/>
</dbReference>
<feature type="compositionally biased region" description="Polar residues" evidence="1">
    <location>
        <begin position="47"/>
        <end position="56"/>
    </location>
</feature>